<proteinExistence type="predicted"/>
<dbReference type="EMBL" id="JNVN01000431">
    <property type="protein sequence ID" value="KHJ35337.1"/>
    <property type="molecule type" value="Genomic_DNA"/>
</dbReference>
<reference evidence="2 3" key="1">
    <citation type="journal article" date="2014" name="BMC Genomics">
        <title>Adaptive genomic structural variation in the grape powdery mildew pathogen, Erysiphe necator.</title>
        <authorList>
            <person name="Jones L."/>
            <person name="Riaz S."/>
            <person name="Morales-Cruz A."/>
            <person name="Amrine K.C."/>
            <person name="McGuire B."/>
            <person name="Gubler W.D."/>
            <person name="Walker M.A."/>
            <person name="Cantu D."/>
        </authorList>
    </citation>
    <scope>NUCLEOTIDE SEQUENCE [LARGE SCALE GENOMIC DNA]</scope>
    <source>
        <strain evidence="3">c</strain>
    </source>
</reference>
<feature type="compositionally biased region" description="Low complexity" evidence="1">
    <location>
        <begin position="32"/>
        <end position="55"/>
    </location>
</feature>
<organism evidence="2 3">
    <name type="scientific">Uncinula necator</name>
    <name type="common">Grape powdery mildew</name>
    <dbReference type="NCBI Taxonomy" id="52586"/>
    <lineage>
        <taxon>Eukaryota</taxon>
        <taxon>Fungi</taxon>
        <taxon>Dikarya</taxon>
        <taxon>Ascomycota</taxon>
        <taxon>Pezizomycotina</taxon>
        <taxon>Leotiomycetes</taxon>
        <taxon>Erysiphales</taxon>
        <taxon>Erysiphaceae</taxon>
        <taxon>Erysiphe</taxon>
    </lineage>
</organism>
<comment type="caution">
    <text evidence="2">The sequence shown here is derived from an EMBL/GenBank/DDBJ whole genome shotgun (WGS) entry which is preliminary data.</text>
</comment>
<dbReference type="HOGENOM" id="CLU_089396_0_0_1"/>
<protein>
    <submittedName>
        <fullName evidence="2">Uncharacterized protein</fullName>
    </submittedName>
</protein>
<dbReference type="OMA" id="QWFDARE"/>
<gene>
    <name evidence="2" type="ORF">EV44_g1713</name>
</gene>
<dbReference type="Proteomes" id="UP000030854">
    <property type="component" value="Unassembled WGS sequence"/>
</dbReference>
<dbReference type="STRING" id="52586.A0A0B1P9I8"/>
<feature type="region of interest" description="Disordered" evidence="1">
    <location>
        <begin position="32"/>
        <end position="56"/>
    </location>
</feature>
<evidence type="ECO:0000256" key="1">
    <source>
        <dbReference type="SAM" id="MobiDB-lite"/>
    </source>
</evidence>
<name>A0A0B1P9I8_UNCNE</name>
<sequence>MSSNGYYSNPTTDLASILRTLASLTPQIQNQNQNQNQNQHQNQNQNRGQSQSQQQFKTFAPSVEESLNQSYLKPNENVTSNSQYKPAPALEAFLPVASNNSSTIQKKPTLSKNIVDPTSIIEWPAGLRCITKTVAKNENILDEIRRLIKNQHEHEEQWWNGRNTLIDKLKAREEGQKKLDEVLRAVGGVVSMLQPDNNIKSVERELQTFDLKVYKAQIQMVREMNAKLRSLGVPFFGTRSELVRPAIKKTEIVKDEAGLIDEADLVKLQRRMLEMLEDLCND</sequence>
<dbReference type="InterPro" id="IPR018858">
    <property type="entry name" value="DUF2458"/>
</dbReference>
<accession>A0A0B1P9I8</accession>
<evidence type="ECO:0000313" key="3">
    <source>
        <dbReference type="Proteomes" id="UP000030854"/>
    </source>
</evidence>
<dbReference type="Pfam" id="PF10454">
    <property type="entry name" value="DUF2458"/>
    <property type="match status" value="1"/>
</dbReference>
<evidence type="ECO:0000313" key="2">
    <source>
        <dbReference type="EMBL" id="KHJ35337.1"/>
    </source>
</evidence>
<dbReference type="AlphaFoldDB" id="A0A0B1P9I8"/>
<keyword evidence="3" id="KW-1185">Reference proteome</keyword>